<dbReference type="PIRSF" id="PIRSF000337">
    <property type="entry name" value="NTA_MOA"/>
    <property type="match status" value="1"/>
</dbReference>
<organism evidence="8 9">
    <name type="scientific">Corynebacterium hylobatis</name>
    <dbReference type="NCBI Taxonomy" id="1859290"/>
    <lineage>
        <taxon>Bacteria</taxon>
        <taxon>Bacillati</taxon>
        <taxon>Actinomycetota</taxon>
        <taxon>Actinomycetes</taxon>
        <taxon>Mycobacteriales</taxon>
        <taxon>Corynebacteriaceae</taxon>
        <taxon>Corynebacterium</taxon>
    </lineage>
</organism>
<keyword evidence="1 6" id="KW-0285">Flavoprotein</keyword>
<feature type="binding site" evidence="6">
    <location>
        <position position="151"/>
    </location>
    <ligand>
        <name>FMN</name>
        <dbReference type="ChEBI" id="CHEBI:58210"/>
    </ligand>
</feature>
<feature type="binding site" evidence="6">
    <location>
        <position position="98"/>
    </location>
    <ligand>
        <name>FMN</name>
        <dbReference type="ChEBI" id="CHEBI:58210"/>
    </ligand>
</feature>
<dbReference type="EMBL" id="RXHJ01000002">
    <property type="protein sequence ID" value="RSZ65567.1"/>
    <property type="molecule type" value="Genomic_DNA"/>
</dbReference>
<dbReference type="PANTHER" id="PTHR30011">
    <property type="entry name" value="ALKANESULFONATE MONOOXYGENASE-RELATED"/>
    <property type="match status" value="1"/>
</dbReference>
<keyword evidence="3" id="KW-0560">Oxidoreductase</keyword>
<protein>
    <submittedName>
        <fullName evidence="8">LLM class flavin-dependent oxidoreductase</fullName>
    </submittedName>
</protein>
<comment type="similarity">
    <text evidence="5">Belongs to the NtaA/SnaA/DszA monooxygenase family.</text>
</comment>
<accession>A0A430I1T5</accession>
<dbReference type="Pfam" id="PF00296">
    <property type="entry name" value="Bac_luciferase"/>
    <property type="match status" value="1"/>
</dbReference>
<reference evidence="8 9" key="1">
    <citation type="submission" date="2018-12" db="EMBL/GenBank/DDBJ databases">
        <title>YIM 101343 draft genome.</title>
        <authorList>
            <person name="Chen X."/>
        </authorList>
    </citation>
    <scope>NUCLEOTIDE SEQUENCE [LARGE SCALE GENOMIC DNA]</scope>
    <source>
        <strain evidence="8 9">YIM 101343</strain>
    </source>
</reference>
<dbReference type="RefSeq" id="WP_126119663.1">
    <property type="nucleotide sequence ID" value="NZ_RXHJ01000002.1"/>
</dbReference>
<dbReference type="Gene3D" id="3.20.20.30">
    <property type="entry name" value="Luciferase-like domain"/>
    <property type="match status" value="1"/>
</dbReference>
<evidence type="ECO:0000256" key="6">
    <source>
        <dbReference type="PIRSR" id="PIRSR000337-1"/>
    </source>
</evidence>
<dbReference type="InterPro" id="IPR016215">
    <property type="entry name" value="NTA_MOA"/>
</dbReference>
<dbReference type="InterPro" id="IPR051260">
    <property type="entry name" value="Diverse_substr_monoxygenases"/>
</dbReference>
<feature type="binding site" evidence="6">
    <location>
        <position position="60"/>
    </location>
    <ligand>
        <name>FMN</name>
        <dbReference type="ChEBI" id="CHEBI:58210"/>
    </ligand>
</feature>
<dbReference type="Proteomes" id="UP000274907">
    <property type="component" value="Unassembled WGS sequence"/>
</dbReference>
<dbReference type="PANTHER" id="PTHR30011:SF16">
    <property type="entry name" value="C2H2 FINGER DOMAIN TRANSCRIPTION FACTOR (EUROFUNG)-RELATED"/>
    <property type="match status" value="1"/>
</dbReference>
<feature type="domain" description="Luciferase-like" evidence="7">
    <location>
        <begin position="35"/>
        <end position="317"/>
    </location>
</feature>
<feature type="binding site" evidence="6">
    <location>
        <position position="223"/>
    </location>
    <ligand>
        <name>FMN</name>
        <dbReference type="ChEBI" id="CHEBI:58210"/>
    </ligand>
</feature>
<dbReference type="GO" id="GO:0004497">
    <property type="term" value="F:monooxygenase activity"/>
    <property type="evidence" value="ECO:0007669"/>
    <property type="project" value="UniProtKB-KW"/>
</dbReference>
<evidence type="ECO:0000256" key="5">
    <source>
        <dbReference type="ARBA" id="ARBA00033748"/>
    </source>
</evidence>
<gene>
    <name evidence="8" type="ORF">EAH68_02100</name>
</gene>
<keyword evidence="2 6" id="KW-0288">FMN</keyword>
<evidence type="ECO:0000259" key="7">
    <source>
        <dbReference type="Pfam" id="PF00296"/>
    </source>
</evidence>
<dbReference type="GO" id="GO:0016705">
    <property type="term" value="F:oxidoreductase activity, acting on paired donors, with incorporation or reduction of molecular oxygen"/>
    <property type="evidence" value="ECO:0007669"/>
    <property type="project" value="InterPro"/>
</dbReference>
<proteinExistence type="inferred from homology"/>
<dbReference type="SUPFAM" id="SSF51679">
    <property type="entry name" value="Bacterial luciferase-like"/>
    <property type="match status" value="1"/>
</dbReference>
<sequence>MTTTDRKIILGMALTDGYGTLPGAWRAPYVDPGNYSKVEANIRYAQAAERGGFSFVFTPDFPAVRGNLEHATVNNIMDPLMEAAAISQATNNIGFVLTGSTTFQEPFNTARQFKTLDIMSHGRAGWNAVTTSDHLVAANYGKRVADRTERYQRAHESIQIVQSLWGSWEKDAWIKDQESGRFIDPAKLQPINLGGEYVSSRGPLALPPSEQGQPVIFTSGGPSPHLLEIAGRYASGFITEVWTIDEARASRAALRRAAEEAGRNPDDVKFIVGLMTTVTPTVREGLDRRMSMSGQVIEARLPHLSAMIGVPIQPQHIDKPLTPEQLAIAHASPQDPRSEIALKVAREGWSPRDILAHGVIDYHPVTVGPGRVHADHMNEWFDAGAADGFWLSPDVYEDGIDAFVDEVVPILRERGLYPEDYVGSTLRENLGIPDQYGLGEWLK</sequence>
<dbReference type="InterPro" id="IPR011251">
    <property type="entry name" value="Luciferase-like_dom"/>
</dbReference>
<evidence type="ECO:0000256" key="2">
    <source>
        <dbReference type="ARBA" id="ARBA00022643"/>
    </source>
</evidence>
<dbReference type="NCBIfam" id="TIGR03860">
    <property type="entry name" value="FMN_nitrolo"/>
    <property type="match status" value="1"/>
</dbReference>
<dbReference type="InterPro" id="IPR036661">
    <property type="entry name" value="Luciferase-like_sf"/>
</dbReference>
<name>A0A430I1T5_9CORY</name>
<dbReference type="OrthoDB" id="4437611at2"/>
<keyword evidence="4" id="KW-0503">Monooxygenase</keyword>
<evidence type="ECO:0000313" key="8">
    <source>
        <dbReference type="EMBL" id="RSZ65567.1"/>
    </source>
</evidence>
<comment type="caution">
    <text evidence="8">The sequence shown here is derived from an EMBL/GenBank/DDBJ whole genome shotgun (WGS) entry which is preliminary data.</text>
</comment>
<evidence type="ECO:0000313" key="9">
    <source>
        <dbReference type="Proteomes" id="UP000274907"/>
    </source>
</evidence>
<evidence type="ECO:0000256" key="1">
    <source>
        <dbReference type="ARBA" id="ARBA00022630"/>
    </source>
</evidence>
<evidence type="ECO:0000256" key="4">
    <source>
        <dbReference type="ARBA" id="ARBA00023033"/>
    </source>
</evidence>
<dbReference type="AlphaFoldDB" id="A0A430I1T5"/>
<keyword evidence="9" id="KW-1185">Reference proteome</keyword>
<evidence type="ECO:0000256" key="3">
    <source>
        <dbReference type="ARBA" id="ARBA00023002"/>
    </source>
</evidence>